<dbReference type="EMBL" id="KQ433427">
    <property type="protein sequence ID" value="KOF62433.1"/>
    <property type="molecule type" value="Genomic_DNA"/>
</dbReference>
<sequence>MGGEPIQNLGFPLTNRGDLNTLSTEIMREISYNKDELTMYINDNLPQLLPDQCHAYSTVIKTKVRQENKIALDTATSGIAATLLLGGWTHHSTFKLPLDLCYKQDPVCNISKNFAMGKLIQRCHFIVWDECTMAHKKAFQVVDRTLRGIRNCNSMMRNVTVLLGIKVDEINASIKSSVLWHHVKTLQLSTNMRSRLSRHQSAELFAEQLLKLSEGRLPIDEEQFLELNPICNSTHSIDDLMGEIFPNLLRNYNNTDWICKRAILAPENVAVHSINNMLLNKLPGEVFTYNSIDNVVDDQDSVNYSIEFFNSLQPPGCL</sequence>
<keyword evidence="1" id="KW-0067">ATP-binding</keyword>
<dbReference type="GO" id="GO:0016887">
    <property type="term" value="F:ATP hydrolysis activity"/>
    <property type="evidence" value="ECO:0007669"/>
    <property type="project" value="RHEA"/>
</dbReference>
<feature type="domain" description="DNA helicase Pif1-like DEAD-box helicase" evidence="2">
    <location>
        <begin position="59"/>
        <end position="220"/>
    </location>
</feature>
<dbReference type="InterPro" id="IPR010285">
    <property type="entry name" value="DNA_helicase_pif1-like_DEAD"/>
</dbReference>
<comment type="catalytic activity">
    <reaction evidence="1">
        <text>ATP + H2O = ADP + phosphate + H(+)</text>
        <dbReference type="Rhea" id="RHEA:13065"/>
        <dbReference type="ChEBI" id="CHEBI:15377"/>
        <dbReference type="ChEBI" id="CHEBI:15378"/>
        <dbReference type="ChEBI" id="CHEBI:30616"/>
        <dbReference type="ChEBI" id="CHEBI:43474"/>
        <dbReference type="ChEBI" id="CHEBI:456216"/>
        <dbReference type="EC" id="5.6.2.3"/>
    </reaction>
</comment>
<dbReference type="PANTHER" id="PTHR10492:SF57">
    <property type="entry name" value="ATP-DEPENDENT DNA HELICASE"/>
    <property type="match status" value="1"/>
</dbReference>
<evidence type="ECO:0000313" key="3">
    <source>
        <dbReference type="EMBL" id="KOF62433.1"/>
    </source>
</evidence>
<keyword evidence="1" id="KW-0227">DNA damage</keyword>
<dbReference type="GO" id="GO:0005524">
    <property type="term" value="F:ATP binding"/>
    <property type="evidence" value="ECO:0007669"/>
    <property type="project" value="UniProtKB-KW"/>
</dbReference>
<name>A0A0L8FFD6_OCTBM</name>
<protein>
    <recommendedName>
        <fullName evidence="1">ATP-dependent DNA helicase</fullName>
        <ecNumber evidence="1">5.6.2.3</ecNumber>
    </recommendedName>
</protein>
<keyword evidence="1" id="KW-0547">Nucleotide-binding</keyword>
<accession>A0A0L8FFD6</accession>
<dbReference type="OrthoDB" id="6132017at2759"/>
<keyword evidence="1" id="KW-0378">Hydrolase</keyword>
<gene>
    <name evidence="3" type="ORF">OCBIM_22023503mg</name>
</gene>
<dbReference type="GO" id="GO:0006281">
    <property type="term" value="P:DNA repair"/>
    <property type="evidence" value="ECO:0007669"/>
    <property type="project" value="UniProtKB-KW"/>
</dbReference>
<comment type="cofactor">
    <cofactor evidence="1">
        <name>Mg(2+)</name>
        <dbReference type="ChEBI" id="CHEBI:18420"/>
    </cofactor>
</comment>
<keyword evidence="1" id="KW-0234">DNA repair</keyword>
<proteinExistence type="inferred from homology"/>
<dbReference type="GO" id="GO:0000723">
    <property type="term" value="P:telomere maintenance"/>
    <property type="evidence" value="ECO:0007669"/>
    <property type="project" value="InterPro"/>
</dbReference>
<organism evidence="3">
    <name type="scientific">Octopus bimaculoides</name>
    <name type="common">California two-spotted octopus</name>
    <dbReference type="NCBI Taxonomy" id="37653"/>
    <lineage>
        <taxon>Eukaryota</taxon>
        <taxon>Metazoa</taxon>
        <taxon>Spiralia</taxon>
        <taxon>Lophotrochozoa</taxon>
        <taxon>Mollusca</taxon>
        <taxon>Cephalopoda</taxon>
        <taxon>Coleoidea</taxon>
        <taxon>Octopodiformes</taxon>
        <taxon>Octopoda</taxon>
        <taxon>Incirrata</taxon>
        <taxon>Octopodidae</taxon>
        <taxon>Octopus</taxon>
    </lineage>
</organism>
<evidence type="ECO:0000256" key="1">
    <source>
        <dbReference type="RuleBase" id="RU363044"/>
    </source>
</evidence>
<dbReference type="GO" id="GO:0006310">
    <property type="term" value="P:DNA recombination"/>
    <property type="evidence" value="ECO:0007669"/>
    <property type="project" value="UniProtKB-KW"/>
</dbReference>
<dbReference type="PANTHER" id="PTHR10492">
    <property type="match status" value="1"/>
</dbReference>
<dbReference type="GO" id="GO:0043139">
    <property type="term" value="F:5'-3' DNA helicase activity"/>
    <property type="evidence" value="ECO:0007669"/>
    <property type="project" value="UniProtKB-EC"/>
</dbReference>
<keyword evidence="1" id="KW-0347">Helicase</keyword>
<dbReference type="STRING" id="37653.A0A0L8FFD6"/>
<comment type="similarity">
    <text evidence="1">Belongs to the helicase family.</text>
</comment>
<dbReference type="EC" id="5.6.2.3" evidence="1"/>
<dbReference type="Pfam" id="PF05970">
    <property type="entry name" value="PIF1"/>
    <property type="match status" value="1"/>
</dbReference>
<dbReference type="Gene3D" id="3.40.50.300">
    <property type="entry name" value="P-loop containing nucleotide triphosphate hydrolases"/>
    <property type="match status" value="1"/>
</dbReference>
<keyword evidence="1" id="KW-0233">DNA recombination</keyword>
<dbReference type="AlphaFoldDB" id="A0A0L8FFD6"/>
<evidence type="ECO:0000259" key="2">
    <source>
        <dbReference type="Pfam" id="PF05970"/>
    </source>
</evidence>
<reference evidence="3" key="1">
    <citation type="submission" date="2015-07" db="EMBL/GenBank/DDBJ databases">
        <title>MeaNS - Measles Nucleotide Surveillance Program.</title>
        <authorList>
            <person name="Tran T."/>
            <person name="Druce J."/>
        </authorList>
    </citation>
    <scope>NUCLEOTIDE SEQUENCE</scope>
    <source>
        <strain evidence="3">UCB-OBI-ISO-001</strain>
        <tissue evidence="3">Gonad</tissue>
    </source>
</reference>
<dbReference type="InterPro" id="IPR027417">
    <property type="entry name" value="P-loop_NTPase"/>
</dbReference>